<gene>
    <name evidence="1" type="ORF">CY34DRAFT_58728</name>
</gene>
<dbReference type="GO" id="GO:0003676">
    <property type="term" value="F:nucleic acid binding"/>
    <property type="evidence" value="ECO:0007669"/>
    <property type="project" value="InterPro"/>
</dbReference>
<dbReference type="AlphaFoldDB" id="A0A0D0A6D8"/>
<organism evidence="1 2">
    <name type="scientific">Suillus luteus UH-Slu-Lm8-n1</name>
    <dbReference type="NCBI Taxonomy" id="930992"/>
    <lineage>
        <taxon>Eukaryota</taxon>
        <taxon>Fungi</taxon>
        <taxon>Dikarya</taxon>
        <taxon>Basidiomycota</taxon>
        <taxon>Agaricomycotina</taxon>
        <taxon>Agaricomycetes</taxon>
        <taxon>Agaricomycetidae</taxon>
        <taxon>Boletales</taxon>
        <taxon>Suillineae</taxon>
        <taxon>Suillaceae</taxon>
        <taxon>Suillus</taxon>
    </lineage>
</organism>
<dbReference type="HOGENOM" id="CLU_000384_22_0_1"/>
<dbReference type="STRING" id="930992.A0A0D0A6D8"/>
<reference evidence="1 2" key="1">
    <citation type="submission" date="2014-04" db="EMBL/GenBank/DDBJ databases">
        <authorList>
            <consortium name="DOE Joint Genome Institute"/>
            <person name="Kuo A."/>
            <person name="Ruytinx J."/>
            <person name="Rineau F."/>
            <person name="Colpaert J."/>
            <person name="Kohler A."/>
            <person name="Nagy L.G."/>
            <person name="Floudas D."/>
            <person name="Copeland A."/>
            <person name="Barry K.W."/>
            <person name="Cichocki N."/>
            <person name="Veneault-Fourrey C."/>
            <person name="LaButti K."/>
            <person name="Lindquist E.A."/>
            <person name="Lipzen A."/>
            <person name="Lundell T."/>
            <person name="Morin E."/>
            <person name="Murat C."/>
            <person name="Sun H."/>
            <person name="Tunlid A."/>
            <person name="Henrissat B."/>
            <person name="Grigoriev I.V."/>
            <person name="Hibbett D.S."/>
            <person name="Martin F."/>
            <person name="Nordberg H.P."/>
            <person name="Cantor M.N."/>
            <person name="Hua S.X."/>
        </authorList>
    </citation>
    <scope>NUCLEOTIDE SEQUENCE [LARGE SCALE GENOMIC DNA]</scope>
    <source>
        <strain evidence="1 2">UH-Slu-Lm8-n1</strain>
    </source>
</reference>
<accession>A0A0D0A6D8</accession>
<proteinExistence type="predicted"/>
<evidence type="ECO:0000313" key="1">
    <source>
        <dbReference type="EMBL" id="KIK33769.1"/>
    </source>
</evidence>
<feature type="non-terminal residue" evidence="1">
    <location>
        <position position="1"/>
    </location>
</feature>
<reference evidence="2" key="2">
    <citation type="submission" date="2015-01" db="EMBL/GenBank/DDBJ databases">
        <title>Evolutionary Origins and Diversification of the Mycorrhizal Mutualists.</title>
        <authorList>
            <consortium name="DOE Joint Genome Institute"/>
            <consortium name="Mycorrhizal Genomics Consortium"/>
            <person name="Kohler A."/>
            <person name="Kuo A."/>
            <person name="Nagy L.G."/>
            <person name="Floudas D."/>
            <person name="Copeland A."/>
            <person name="Barry K.W."/>
            <person name="Cichocki N."/>
            <person name="Veneault-Fourrey C."/>
            <person name="LaButti K."/>
            <person name="Lindquist E.A."/>
            <person name="Lipzen A."/>
            <person name="Lundell T."/>
            <person name="Morin E."/>
            <person name="Murat C."/>
            <person name="Riley R."/>
            <person name="Ohm R."/>
            <person name="Sun H."/>
            <person name="Tunlid A."/>
            <person name="Henrissat B."/>
            <person name="Grigoriev I.V."/>
            <person name="Hibbett D.S."/>
            <person name="Martin F."/>
        </authorList>
    </citation>
    <scope>NUCLEOTIDE SEQUENCE [LARGE SCALE GENOMIC DNA]</scope>
    <source>
        <strain evidence="2">UH-Slu-Lm8-n1</strain>
    </source>
</reference>
<name>A0A0D0A6D8_9AGAM</name>
<protein>
    <submittedName>
        <fullName evidence="1">Uncharacterized protein</fullName>
    </submittedName>
</protein>
<dbReference type="OrthoDB" id="444848at2759"/>
<feature type="non-terminal residue" evidence="1">
    <location>
        <position position="218"/>
    </location>
</feature>
<sequence length="218" mass="24862">VREAIIKSCEGDDTRWYQTVHCVFWAERVTIHRATGLSPYFMVHGVEPIFPFDLAEATFLAPLPSRGAFSTADLIAWCARQLQKRESDLDAIKDKVVAARFKSIRDFEQRFRTSIKAYEFEPGALVLVRNSKVEYKLSKKTKPRYLGPMVVVRRTKGGSYMLAEIDGAISKLRFAAFRVIPYFPRSKDRVSVTQMTGIDDDSIDQLEVGETIEPEEDD</sequence>
<dbReference type="EMBL" id="KN835872">
    <property type="protein sequence ID" value="KIK33769.1"/>
    <property type="molecule type" value="Genomic_DNA"/>
</dbReference>
<evidence type="ECO:0000313" key="2">
    <source>
        <dbReference type="Proteomes" id="UP000054485"/>
    </source>
</evidence>
<dbReference type="InterPro" id="IPR036397">
    <property type="entry name" value="RNaseH_sf"/>
</dbReference>
<keyword evidence="2" id="KW-1185">Reference proteome</keyword>
<dbReference type="InParanoid" id="A0A0D0A6D8"/>
<dbReference type="Proteomes" id="UP000054485">
    <property type="component" value="Unassembled WGS sequence"/>
</dbReference>
<dbReference type="Gene3D" id="3.30.420.10">
    <property type="entry name" value="Ribonuclease H-like superfamily/Ribonuclease H"/>
    <property type="match status" value="1"/>
</dbReference>